<dbReference type="PANTHER" id="PTHR47074:SF49">
    <property type="entry name" value="POLYNUCLEOTIDYL TRANSFERASE, RIBONUCLEASE H-LIKE SUPERFAMILY PROTEIN"/>
    <property type="match status" value="1"/>
</dbReference>
<accession>A0A8S9GFZ2</accession>
<sequence length="622" mass="71053">MKKHSDKAAKQHMVLMLSNLKVYSMNVNFHEIHGNVVDPHKLMSLKFSIIRKKPRYVKYFTVTGVWNPCTGQIRWIPFSNRYNTISEFVLGYDNNKTYKILRYSWDLSDPFRRVVEYGIYDFGSHSWKYLDNVTPKYSYIISEGVSLKGNIYWIVVDKDEHGALLSTFHFSTERFGEISIPFSNIGVDCCPTDLLVVREERLAVLYSSFFHPPKIEIWMTTDDKIDQTKLIVADQVFINGFIWNKAFYENSRKTLELLKTLLDEALTKAVPDEEMIFQLNSHWNSKRIEEFLPQFAEQIQSIQPSHKGVENVYIWQPVQSGIYSTKSGILGSILPWICWAIWTSRNLLIFESRNLTAEETATKGIKLAREWNSTRGALTDRTKPSSARNLAQGALTDSTTEPTDTCKSDATWSKETNKTGLGWIITDPSNHQSSKGSASMNFVTSPLIAEALALRSALTAALNLDLTRIKVFSGNSMLIRAINNDVQIKEIFGIVKDIQQMASASVDIPFSFFSRNLNREADELAKRTLSDSLVSSPFLDHDGVHDNVVDPQALLSLNDFHNPEQVKIYKIFHCNGLLLCTTLESRGRLVVWNPGQIRWIPYSDGYKPNFEFSLGYEYNKSC</sequence>
<evidence type="ECO:0000259" key="2">
    <source>
        <dbReference type="Pfam" id="PF07734"/>
    </source>
</evidence>
<dbReference type="GO" id="GO:0004523">
    <property type="term" value="F:RNA-DNA hybrid ribonuclease activity"/>
    <property type="evidence" value="ECO:0007669"/>
    <property type="project" value="InterPro"/>
</dbReference>
<dbReference type="InterPro" id="IPR002156">
    <property type="entry name" value="RNaseH_domain"/>
</dbReference>
<protein>
    <recommendedName>
        <fullName evidence="5">RNase H type-1 domain-containing protein</fullName>
    </recommendedName>
</protein>
<dbReference type="InterPro" id="IPR017451">
    <property type="entry name" value="F-box-assoc_interact_dom"/>
</dbReference>
<dbReference type="Pfam" id="PF13456">
    <property type="entry name" value="RVT_3"/>
    <property type="match status" value="1"/>
</dbReference>
<dbReference type="NCBIfam" id="TIGR01640">
    <property type="entry name" value="F_box_assoc_1"/>
    <property type="match status" value="1"/>
</dbReference>
<evidence type="ECO:0008006" key="5">
    <source>
        <dbReference type="Google" id="ProtNLM"/>
    </source>
</evidence>
<comment type="caution">
    <text evidence="4">The sequence shown here is derived from an EMBL/GenBank/DDBJ whole genome shotgun (WGS) entry which is preliminary data.</text>
</comment>
<evidence type="ECO:0000259" key="3">
    <source>
        <dbReference type="Pfam" id="PF13456"/>
    </source>
</evidence>
<dbReference type="CDD" id="cd06222">
    <property type="entry name" value="RNase_H_like"/>
    <property type="match status" value="1"/>
</dbReference>
<evidence type="ECO:0000256" key="1">
    <source>
        <dbReference type="SAM" id="MobiDB-lite"/>
    </source>
</evidence>
<feature type="region of interest" description="Disordered" evidence="1">
    <location>
        <begin position="377"/>
        <end position="411"/>
    </location>
</feature>
<dbReference type="EMBL" id="QGKY02001925">
    <property type="protein sequence ID" value="KAF2545051.1"/>
    <property type="molecule type" value="Genomic_DNA"/>
</dbReference>
<feature type="domain" description="F-box associated beta-propeller type 1" evidence="2">
    <location>
        <begin position="13"/>
        <end position="235"/>
    </location>
</feature>
<name>A0A8S9GFZ2_BRACR</name>
<dbReference type="AlphaFoldDB" id="A0A8S9GFZ2"/>
<dbReference type="GO" id="GO:0003676">
    <property type="term" value="F:nucleic acid binding"/>
    <property type="evidence" value="ECO:0007669"/>
    <property type="project" value="InterPro"/>
</dbReference>
<dbReference type="InterPro" id="IPR052929">
    <property type="entry name" value="RNase_H-like_EbsB-rel"/>
</dbReference>
<organism evidence="4">
    <name type="scientific">Brassica cretica</name>
    <name type="common">Mustard</name>
    <dbReference type="NCBI Taxonomy" id="69181"/>
    <lineage>
        <taxon>Eukaryota</taxon>
        <taxon>Viridiplantae</taxon>
        <taxon>Streptophyta</taxon>
        <taxon>Embryophyta</taxon>
        <taxon>Tracheophyta</taxon>
        <taxon>Spermatophyta</taxon>
        <taxon>Magnoliopsida</taxon>
        <taxon>eudicotyledons</taxon>
        <taxon>Gunneridae</taxon>
        <taxon>Pentapetalae</taxon>
        <taxon>rosids</taxon>
        <taxon>malvids</taxon>
        <taxon>Brassicales</taxon>
        <taxon>Brassicaceae</taxon>
        <taxon>Brassiceae</taxon>
        <taxon>Brassica</taxon>
    </lineage>
</organism>
<dbReference type="PANTHER" id="PTHR47074">
    <property type="entry name" value="BNAC02G40300D PROTEIN"/>
    <property type="match status" value="1"/>
</dbReference>
<dbReference type="Gene3D" id="3.30.420.10">
    <property type="entry name" value="Ribonuclease H-like superfamily/Ribonuclease H"/>
    <property type="match status" value="1"/>
</dbReference>
<feature type="domain" description="RNase H type-1" evidence="3">
    <location>
        <begin position="408"/>
        <end position="527"/>
    </location>
</feature>
<dbReference type="InterPro" id="IPR012337">
    <property type="entry name" value="RNaseH-like_sf"/>
</dbReference>
<proteinExistence type="predicted"/>
<dbReference type="InterPro" id="IPR036397">
    <property type="entry name" value="RNaseH_sf"/>
</dbReference>
<dbReference type="InterPro" id="IPR044730">
    <property type="entry name" value="RNase_H-like_dom_plant"/>
</dbReference>
<dbReference type="InterPro" id="IPR006527">
    <property type="entry name" value="F-box-assoc_dom_typ1"/>
</dbReference>
<feature type="compositionally biased region" description="Polar residues" evidence="1">
    <location>
        <begin position="384"/>
        <end position="411"/>
    </location>
</feature>
<reference evidence="4" key="1">
    <citation type="submission" date="2019-12" db="EMBL/GenBank/DDBJ databases">
        <title>Genome sequencing and annotation of Brassica cretica.</title>
        <authorList>
            <person name="Studholme D.J."/>
            <person name="Sarris P.F."/>
        </authorList>
    </citation>
    <scope>NUCLEOTIDE SEQUENCE</scope>
    <source>
        <strain evidence="4">PFS-102/07</strain>
        <tissue evidence="4">Leaf</tissue>
    </source>
</reference>
<dbReference type="SUPFAM" id="SSF53098">
    <property type="entry name" value="Ribonuclease H-like"/>
    <property type="match status" value="1"/>
</dbReference>
<feature type="domain" description="F-box associated beta-propeller type 1" evidence="2">
    <location>
        <begin position="549"/>
        <end position="621"/>
    </location>
</feature>
<dbReference type="Pfam" id="PF07734">
    <property type="entry name" value="FBA_1"/>
    <property type="match status" value="2"/>
</dbReference>
<evidence type="ECO:0000313" key="4">
    <source>
        <dbReference type="EMBL" id="KAF2545051.1"/>
    </source>
</evidence>
<gene>
    <name evidence="4" type="ORF">F2Q70_00023235</name>
</gene>